<evidence type="ECO:0000313" key="2">
    <source>
        <dbReference type="EMBL" id="PTL40487.1"/>
    </source>
</evidence>
<keyword evidence="3" id="KW-1185">Reference proteome</keyword>
<proteinExistence type="predicted"/>
<evidence type="ECO:0000256" key="1">
    <source>
        <dbReference type="SAM" id="Phobius"/>
    </source>
</evidence>
<keyword evidence="1" id="KW-0812">Transmembrane</keyword>
<keyword evidence="1" id="KW-0472">Membrane</keyword>
<dbReference type="AlphaFoldDB" id="A0A2T4UAR6"/>
<evidence type="ECO:0000313" key="3">
    <source>
        <dbReference type="Proteomes" id="UP000240509"/>
    </source>
</evidence>
<feature type="transmembrane region" description="Helical" evidence="1">
    <location>
        <begin position="12"/>
        <end position="33"/>
    </location>
</feature>
<reference evidence="2 3" key="1">
    <citation type="submission" date="2018-03" db="EMBL/GenBank/DDBJ databases">
        <title>Alkalicoccus saliphilus sp. nov., isolated from a mineral pool.</title>
        <authorList>
            <person name="Zhao B."/>
        </authorList>
    </citation>
    <scope>NUCLEOTIDE SEQUENCE [LARGE SCALE GENOMIC DNA]</scope>
    <source>
        <strain evidence="2 3">6AG</strain>
    </source>
</reference>
<dbReference type="EMBL" id="PZJJ01000001">
    <property type="protein sequence ID" value="PTL40487.1"/>
    <property type="molecule type" value="Genomic_DNA"/>
</dbReference>
<organism evidence="2 3">
    <name type="scientific">Alkalicoccus saliphilus</name>
    <dbReference type="NCBI Taxonomy" id="200989"/>
    <lineage>
        <taxon>Bacteria</taxon>
        <taxon>Bacillati</taxon>
        <taxon>Bacillota</taxon>
        <taxon>Bacilli</taxon>
        <taxon>Bacillales</taxon>
        <taxon>Bacillaceae</taxon>
        <taxon>Alkalicoccus</taxon>
    </lineage>
</organism>
<name>A0A2T4UAR6_9BACI</name>
<dbReference type="PROSITE" id="PS51257">
    <property type="entry name" value="PROKAR_LIPOPROTEIN"/>
    <property type="match status" value="1"/>
</dbReference>
<evidence type="ECO:0008006" key="4">
    <source>
        <dbReference type="Google" id="ProtNLM"/>
    </source>
</evidence>
<protein>
    <recommendedName>
        <fullName evidence="4">Competence protein ComG</fullName>
    </recommendedName>
</protein>
<dbReference type="Proteomes" id="UP000240509">
    <property type="component" value="Unassembled WGS sequence"/>
</dbReference>
<gene>
    <name evidence="2" type="ORF">C6Y45_00840</name>
</gene>
<accession>A0A2T4UAR6</accession>
<keyword evidence="1" id="KW-1133">Transmembrane helix</keyword>
<comment type="caution">
    <text evidence="2">The sequence shown here is derived from an EMBL/GenBank/DDBJ whole genome shotgun (WGS) entry which is preliminary data.</text>
</comment>
<sequence>MNNKGYFLLEMSASLLLLTAGCSSFVVLIGFLHSEFYLMEAEREAGQLLLELIQEDASVTGLFQGEAASFSGSVRYLENGKEYCLKAEGEFRRQPAVCLPGYD</sequence>